<organism evidence="1 2">
    <name type="scientific">Botryotinia fuckeliana (strain T4)</name>
    <name type="common">Noble rot fungus</name>
    <name type="synonym">Botrytis cinerea</name>
    <dbReference type="NCBI Taxonomy" id="999810"/>
    <lineage>
        <taxon>Eukaryota</taxon>
        <taxon>Fungi</taxon>
        <taxon>Dikarya</taxon>
        <taxon>Ascomycota</taxon>
        <taxon>Pezizomycotina</taxon>
        <taxon>Leotiomycetes</taxon>
        <taxon>Helotiales</taxon>
        <taxon>Sclerotiniaceae</taxon>
        <taxon>Botrytis</taxon>
    </lineage>
</organism>
<sequence length="87" mass="9296">MNGWTIPSGLAPEKNVGIIPLAVFSKAAEGISRFFVPITLCADEELSTSIVSRPICSDVGNFDDANRAMTIEFAITTALDPGLIHLF</sequence>
<dbReference type="InParanoid" id="G2YXR6"/>
<dbReference type="AlphaFoldDB" id="G2YXR6"/>
<name>G2YXR6_BOTF4</name>
<dbReference type="Proteomes" id="UP000008177">
    <property type="component" value="Unplaced contigs"/>
</dbReference>
<dbReference type="HOGENOM" id="CLU_2483117_0_0_1"/>
<protein>
    <submittedName>
        <fullName evidence="1">Uncharacterized protein</fullName>
    </submittedName>
</protein>
<evidence type="ECO:0000313" key="2">
    <source>
        <dbReference type="Proteomes" id="UP000008177"/>
    </source>
</evidence>
<gene>
    <name evidence="1" type="ORF">BofuT4_uP145830.1</name>
</gene>
<proteinExistence type="predicted"/>
<dbReference type="EMBL" id="FQ790360">
    <property type="protein sequence ID" value="CCD56414.1"/>
    <property type="molecule type" value="Genomic_DNA"/>
</dbReference>
<accession>G2YXR6</accession>
<evidence type="ECO:0000313" key="1">
    <source>
        <dbReference type="EMBL" id="CCD56414.1"/>
    </source>
</evidence>
<reference evidence="2" key="1">
    <citation type="journal article" date="2011" name="PLoS Genet.">
        <title>Genomic analysis of the necrotrophic fungal pathogens Sclerotinia sclerotiorum and Botrytis cinerea.</title>
        <authorList>
            <person name="Amselem J."/>
            <person name="Cuomo C.A."/>
            <person name="van Kan J.A."/>
            <person name="Viaud M."/>
            <person name="Benito E.P."/>
            <person name="Couloux A."/>
            <person name="Coutinho P.M."/>
            <person name="de Vries R.P."/>
            <person name="Dyer P.S."/>
            <person name="Fillinger S."/>
            <person name="Fournier E."/>
            <person name="Gout L."/>
            <person name="Hahn M."/>
            <person name="Kohn L."/>
            <person name="Lapalu N."/>
            <person name="Plummer K.M."/>
            <person name="Pradier J.M."/>
            <person name="Quevillon E."/>
            <person name="Sharon A."/>
            <person name="Simon A."/>
            <person name="ten Have A."/>
            <person name="Tudzynski B."/>
            <person name="Tudzynski P."/>
            <person name="Wincker P."/>
            <person name="Andrew M."/>
            <person name="Anthouard V."/>
            <person name="Beever R.E."/>
            <person name="Beffa R."/>
            <person name="Benoit I."/>
            <person name="Bouzid O."/>
            <person name="Brault B."/>
            <person name="Chen Z."/>
            <person name="Choquer M."/>
            <person name="Collemare J."/>
            <person name="Cotton P."/>
            <person name="Danchin E.G."/>
            <person name="Da Silva C."/>
            <person name="Gautier A."/>
            <person name="Giraud C."/>
            <person name="Giraud T."/>
            <person name="Gonzalez C."/>
            <person name="Grossetete S."/>
            <person name="Guldener U."/>
            <person name="Henrissat B."/>
            <person name="Howlett B.J."/>
            <person name="Kodira C."/>
            <person name="Kretschmer M."/>
            <person name="Lappartient A."/>
            <person name="Leroch M."/>
            <person name="Levis C."/>
            <person name="Mauceli E."/>
            <person name="Neuveglise C."/>
            <person name="Oeser B."/>
            <person name="Pearson M."/>
            <person name="Poulain J."/>
            <person name="Poussereau N."/>
            <person name="Quesneville H."/>
            <person name="Rascle C."/>
            <person name="Schumacher J."/>
            <person name="Segurens B."/>
            <person name="Sexton A."/>
            <person name="Silva E."/>
            <person name="Sirven C."/>
            <person name="Soanes D.M."/>
            <person name="Talbot N.J."/>
            <person name="Templeton M."/>
            <person name="Yandava C."/>
            <person name="Yarden O."/>
            <person name="Zeng Q."/>
            <person name="Rollins J.A."/>
            <person name="Lebrun M.H."/>
            <person name="Dickman M."/>
        </authorList>
    </citation>
    <scope>NUCLEOTIDE SEQUENCE [LARGE SCALE GENOMIC DNA]</scope>
    <source>
        <strain evidence="2">T4</strain>
    </source>
</reference>